<dbReference type="Proteomes" id="UP000593567">
    <property type="component" value="Unassembled WGS sequence"/>
</dbReference>
<sequence length="103" mass="11464">MDEQRAVLLLMLLSLSAGAAGRTIGPFEILLSKETSGNLNPADDYSQWNVIQSVSTLVSTYEYPLPTAVYAQHVAVMEKKDPRQPQYQQVLLLTEVEVYGFSE</sequence>
<gene>
    <name evidence="2" type="ORF">EB796_013542</name>
</gene>
<evidence type="ECO:0000313" key="3">
    <source>
        <dbReference type="Proteomes" id="UP000593567"/>
    </source>
</evidence>
<keyword evidence="3" id="KW-1185">Reference proteome</keyword>
<protein>
    <submittedName>
        <fullName evidence="2">Uncharacterized protein</fullName>
    </submittedName>
</protein>
<evidence type="ECO:0000313" key="2">
    <source>
        <dbReference type="EMBL" id="KAF6028144.1"/>
    </source>
</evidence>
<feature type="signal peptide" evidence="1">
    <location>
        <begin position="1"/>
        <end position="21"/>
    </location>
</feature>
<name>A0A7J7JR92_BUGNE</name>
<proteinExistence type="predicted"/>
<evidence type="ECO:0000256" key="1">
    <source>
        <dbReference type="SAM" id="SignalP"/>
    </source>
</evidence>
<dbReference type="OrthoDB" id="547680at2759"/>
<reference evidence="2" key="1">
    <citation type="submission" date="2020-06" db="EMBL/GenBank/DDBJ databases">
        <title>Draft genome of Bugula neritina, a colonial animal packing powerful symbionts and potential medicines.</title>
        <authorList>
            <person name="Rayko M."/>
        </authorList>
    </citation>
    <scope>NUCLEOTIDE SEQUENCE [LARGE SCALE GENOMIC DNA]</scope>
    <source>
        <strain evidence="2">Kwan_BN1</strain>
    </source>
</reference>
<accession>A0A7J7JR92</accession>
<organism evidence="2 3">
    <name type="scientific">Bugula neritina</name>
    <name type="common">Brown bryozoan</name>
    <name type="synonym">Sertularia neritina</name>
    <dbReference type="NCBI Taxonomy" id="10212"/>
    <lineage>
        <taxon>Eukaryota</taxon>
        <taxon>Metazoa</taxon>
        <taxon>Spiralia</taxon>
        <taxon>Lophotrochozoa</taxon>
        <taxon>Bryozoa</taxon>
        <taxon>Gymnolaemata</taxon>
        <taxon>Cheilostomatida</taxon>
        <taxon>Flustrina</taxon>
        <taxon>Buguloidea</taxon>
        <taxon>Bugulidae</taxon>
        <taxon>Bugula</taxon>
    </lineage>
</organism>
<dbReference type="AlphaFoldDB" id="A0A7J7JR92"/>
<keyword evidence="1" id="KW-0732">Signal</keyword>
<feature type="chain" id="PRO_5029618404" evidence="1">
    <location>
        <begin position="22"/>
        <end position="103"/>
    </location>
</feature>
<dbReference type="EMBL" id="VXIV02001986">
    <property type="protein sequence ID" value="KAF6028144.1"/>
    <property type="molecule type" value="Genomic_DNA"/>
</dbReference>
<comment type="caution">
    <text evidence="2">The sequence shown here is derived from an EMBL/GenBank/DDBJ whole genome shotgun (WGS) entry which is preliminary data.</text>
</comment>